<keyword evidence="3" id="KW-1185">Reference proteome</keyword>
<reference evidence="2 3" key="1">
    <citation type="journal article" date="2012" name="BMC Genomics">
        <title>Complete genome sequence of Saccharothrix espanaensis DSM 44229T and comparison to the other completely sequenced Pseudonocardiaceae.</title>
        <authorList>
            <person name="Strobel T."/>
            <person name="Al-Dilaimi A."/>
            <person name="Blom J."/>
            <person name="Gessner A."/>
            <person name="Kalinowski J."/>
            <person name="Luzhetska M."/>
            <person name="Puhler A."/>
            <person name="Szczepanowski R."/>
            <person name="Bechthold A."/>
            <person name="Ruckert C."/>
        </authorList>
    </citation>
    <scope>NUCLEOTIDE SEQUENCE [LARGE SCALE GENOMIC DNA]</scope>
    <source>
        <strain evidence="3">ATCC 51144 / DSM 44229 / JCM 9112 / NBRC 15066 / NRRL 15764</strain>
    </source>
</reference>
<dbReference type="PROSITE" id="PS50231">
    <property type="entry name" value="RICIN_B_LECTIN"/>
    <property type="match status" value="1"/>
</dbReference>
<dbReference type="SUPFAM" id="SSF50370">
    <property type="entry name" value="Ricin B-like lectins"/>
    <property type="match status" value="1"/>
</dbReference>
<proteinExistence type="predicted"/>
<dbReference type="STRING" id="1179773.BN6_55360"/>
<sequence length="109" mass="12387">MRCQRIGHSRVAKVGGSERPLRLEDGWESWSAGHQPGHVPESDQQLPPQVSRRELGGQPQRQAADPLRLRNYKSDRCLAVPSNQGQNGANVVNYDCILGYNDQWWQIWP</sequence>
<feature type="region of interest" description="Disordered" evidence="1">
    <location>
        <begin position="28"/>
        <end position="68"/>
    </location>
</feature>
<dbReference type="Proteomes" id="UP000006281">
    <property type="component" value="Chromosome"/>
</dbReference>
<dbReference type="PATRIC" id="fig|1179773.3.peg.5579"/>
<dbReference type="AlphaFoldDB" id="K0JXX5"/>
<evidence type="ECO:0000313" key="3">
    <source>
        <dbReference type="Proteomes" id="UP000006281"/>
    </source>
</evidence>
<dbReference type="InterPro" id="IPR035992">
    <property type="entry name" value="Ricin_B-like_lectins"/>
</dbReference>
<name>K0JXX5_SACES</name>
<evidence type="ECO:0000313" key="2">
    <source>
        <dbReference type="EMBL" id="CCH32795.1"/>
    </source>
</evidence>
<protein>
    <submittedName>
        <fullName evidence="2">Uncharacterized protein</fullName>
    </submittedName>
</protein>
<accession>K0JXX5</accession>
<evidence type="ECO:0000256" key="1">
    <source>
        <dbReference type="SAM" id="MobiDB-lite"/>
    </source>
</evidence>
<dbReference type="Gene3D" id="2.80.10.50">
    <property type="match status" value="1"/>
</dbReference>
<dbReference type="HOGENOM" id="CLU_2182047_0_0_11"/>
<organism evidence="2 3">
    <name type="scientific">Saccharothrix espanaensis (strain ATCC 51144 / DSM 44229 / JCM 9112 / NBRC 15066 / NRRL 15764)</name>
    <dbReference type="NCBI Taxonomy" id="1179773"/>
    <lineage>
        <taxon>Bacteria</taxon>
        <taxon>Bacillati</taxon>
        <taxon>Actinomycetota</taxon>
        <taxon>Actinomycetes</taxon>
        <taxon>Pseudonocardiales</taxon>
        <taxon>Pseudonocardiaceae</taxon>
        <taxon>Saccharothrix</taxon>
    </lineage>
</organism>
<gene>
    <name evidence="2" type="ordered locus">BN6_55360</name>
</gene>
<dbReference type="EMBL" id="HE804045">
    <property type="protein sequence ID" value="CCH32795.1"/>
    <property type="molecule type" value="Genomic_DNA"/>
</dbReference>
<dbReference type="CDD" id="cd00161">
    <property type="entry name" value="beta-trefoil_Ricin-like"/>
    <property type="match status" value="1"/>
</dbReference>
<dbReference type="KEGG" id="sesp:BN6_55360"/>